<evidence type="ECO:0000313" key="1">
    <source>
        <dbReference type="EMBL" id="KAJ4730169.1"/>
    </source>
</evidence>
<keyword evidence="2" id="KW-1185">Reference proteome</keyword>
<proteinExistence type="predicted"/>
<comment type="caution">
    <text evidence="1">The sequence shown here is derived from an EMBL/GenBank/DDBJ whole genome shotgun (WGS) entry which is preliminary data.</text>
</comment>
<reference evidence="1 2" key="1">
    <citation type="journal article" date="2023" name="Science">
        <title>Complex scaffold remodeling in plant triterpene biosynthesis.</title>
        <authorList>
            <person name="De La Pena R."/>
            <person name="Hodgson H."/>
            <person name="Liu J.C."/>
            <person name="Stephenson M.J."/>
            <person name="Martin A.C."/>
            <person name="Owen C."/>
            <person name="Harkess A."/>
            <person name="Leebens-Mack J."/>
            <person name="Jimenez L.E."/>
            <person name="Osbourn A."/>
            <person name="Sattely E.S."/>
        </authorList>
    </citation>
    <scope>NUCLEOTIDE SEQUENCE [LARGE SCALE GENOMIC DNA]</scope>
    <source>
        <strain evidence="2">cv. JPN11</strain>
        <tissue evidence="1">Leaf</tissue>
    </source>
</reference>
<organism evidence="1 2">
    <name type="scientific">Melia azedarach</name>
    <name type="common">Chinaberry tree</name>
    <dbReference type="NCBI Taxonomy" id="155640"/>
    <lineage>
        <taxon>Eukaryota</taxon>
        <taxon>Viridiplantae</taxon>
        <taxon>Streptophyta</taxon>
        <taxon>Embryophyta</taxon>
        <taxon>Tracheophyta</taxon>
        <taxon>Spermatophyta</taxon>
        <taxon>Magnoliopsida</taxon>
        <taxon>eudicotyledons</taxon>
        <taxon>Gunneridae</taxon>
        <taxon>Pentapetalae</taxon>
        <taxon>rosids</taxon>
        <taxon>malvids</taxon>
        <taxon>Sapindales</taxon>
        <taxon>Meliaceae</taxon>
        <taxon>Melia</taxon>
    </lineage>
</organism>
<gene>
    <name evidence="1" type="ORF">OWV82_002841</name>
</gene>
<evidence type="ECO:0000313" key="2">
    <source>
        <dbReference type="Proteomes" id="UP001164539"/>
    </source>
</evidence>
<dbReference type="Proteomes" id="UP001164539">
    <property type="component" value="Chromosome 1"/>
</dbReference>
<sequence length="186" mass="19963">MEITSRTVFIICVIPSLFIISSAQTCKNHTFASTQVFSSCSDLPVLQANLHWNYIPETKSVHVAYRASQTPTGWVAWGINPTGTGMLGSQAIVAFRYSNGSMAVYPTPINSYNPSMQPGALSFPVSNISAIYANNEMTIFAVVGPLSNGTTSNHVWQAGPVSNDNPQIHSTSGPNVESMATIDFLS</sequence>
<protein>
    <submittedName>
        <fullName evidence="1">Cytochrome b561 and DOMON domain-containing protein</fullName>
    </submittedName>
</protein>
<name>A0ACC1Z4B5_MELAZ</name>
<dbReference type="EMBL" id="CM051394">
    <property type="protein sequence ID" value="KAJ4730169.1"/>
    <property type="molecule type" value="Genomic_DNA"/>
</dbReference>
<accession>A0ACC1Z4B5</accession>